<dbReference type="InterPro" id="IPR005183">
    <property type="entry name" value="DUF305_CopM-like"/>
</dbReference>
<feature type="chain" id="PRO_5038668215" description="DUF305 domain-containing protein" evidence="2">
    <location>
        <begin position="24"/>
        <end position="241"/>
    </location>
</feature>
<feature type="signal peptide" evidence="2">
    <location>
        <begin position="1"/>
        <end position="23"/>
    </location>
</feature>
<dbReference type="EMBL" id="BMMN01000005">
    <property type="protein sequence ID" value="GGO14442.1"/>
    <property type="molecule type" value="Genomic_DNA"/>
</dbReference>
<dbReference type="PANTHER" id="PTHR36933:SF1">
    <property type="entry name" value="SLL0788 PROTEIN"/>
    <property type="match status" value="1"/>
</dbReference>
<reference evidence="4" key="2">
    <citation type="submission" date="2020-09" db="EMBL/GenBank/DDBJ databases">
        <authorList>
            <person name="Sun Q."/>
            <person name="Zhou Y."/>
        </authorList>
    </citation>
    <scope>NUCLEOTIDE SEQUENCE</scope>
    <source>
        <strain evidence="4">CGMCC 4.7138</strain>
    </source>
</reference>
<protein>
    <recommendedName>
        <fullName evidence="3">DUF305 domain-containing protein</fullName>
    </recommendedName>
</protein>
<evidence type="ECO:0000256" key="2">
    <source>
        <dbReference type="SAM" id="SignalP"/>
    </source>
</evidence>
<dbReference type="Gene3D" id="1.20.1260.10">
    <property type="match status" value="1"/>
</dbReference>
<dbReference type="AlphaFoldDB" id="A0A8H9GZV9"/>
<keyword evidence="5" id="KW-1185">Reference proteome</keyword>
<name>A0A8H9GZV9_9ACTN</name>
<dbReference type="OrthoDB" id="26872at2"/>
<dbReference type="Proteomes" id="UP000653480">
    <property type="component" value="Unassembled WGS sequence"/>
</dbReference>
<reference evidence="4" key="1">
    <citation type="journal article" date="2014" name="Int. J. Syst. Evol. Microbiol.">
        <title>Complete genome sequence of Corynebacterium casei LMG S-19264T (=DSM 44701T), isolated from a smear-ripened cheese.</title>
        <authorList>
            <consortium name="US DOE Joint Genome Institute (JGI-PGF)"/>
            <person name="Walter F."/>
            <person name="Albersmeier A."/>
            <person name="Kalinowski J."/>
            <person name="Ruckert C."/>
        </authorList>
    </citation>
    <scope>NUCLEOTIDE SEQUENCE</scope>
    <source>
        <strain evidence="4">CGMCC 4.7138</strain>
    </source>
</reference>
<organism evidence="4 5">
    <name type="scientific">Microbispora bryophytorum</name>
    <dbReference type="NCBI Taxonomy" id="1460882"/>
    <lineage>
        <taxon>Bacteria</taxon>
        <taxon>Bacillati</taxon>
        <taxon>Actinomycetota</taxon>
        <taxon>Actinomycetes</taxon>
        <taxon>Streptosporangiales</taxon>
        <taxon>Streptosporangiaceae</taxon>
        <taxon>Microbispora</taxon>
    </lineage>
</organism>
<proteinExistence type="predicted"/>
<comment type="caution">
    <text evidence="4">The sequence shown here is derived from an EMBL/GenBank/DDBJ whole genome shotgun (WGS) entry which is preliminary data.</text>
</comment>
<dbReference type="Pfam" id="PF03713">
    <property type="entry name" value="DUF305"/>
    <property type="match status" value="1"/>
</dbReference>
<dbReference type="InterPro" id="IPR012347">
    <property type="entry name" value="Ferritin-like"/>
</dbReference>
<sequence length="241" mass="25294">MSSPGPVRTGLVTVVLAVAPVLAACAPEAAPPARADAQVIAPGAPGQSESPPARARAAEGPVAADVRFAEEMIPHHRQALEMAGLAAARTGDPLVTAVANRVVDGQRPEIAVMESWLRSLGRTPPPAHDHSTGDHGMSGYGMASEEELTRLRTARGHAFDTLFLTLMIRHHEGAVGMAALELRRGRDRAMRAMAQDVMSGQQIEIARMRGIERRLGQGVSDKCCPSPPVPGTAGRDSSDTA</sequence>
<gene>
    <name evidence="4" type="ORF">GCM10011574_34860</name>
</gene>
<evidence type="ECO:0000259" key="3">
    <source>
        <dbReference type="Pfam" id="PF03713"/>
    </source>
</evidence>
<dbReference type="PANTHER" id="PTHR36933">
    <property type="entry name" value="SLL0788 PROTEIN"/>
    <property type="match status" value="1"/>
</dbReference>
<evidence type="ECO:0000313" key="4">
    <source>
        <dbReference type="EMBL" id="GGO14442.1"/>
    </source>
</evidence>
<feature type="domain" description="DUF305" evidence="3">
    <location>
        <begin position="65"/>
        <end position="210"/>
    </location>
</feature>
<keyword evidence="2" id="KW-0732">Signal</keyword>
<evidence type="ECO:0000313" key="5">
    <source>
        <dbReference type="Proteomes" id="UP000653480"/>
    </source>
</evidence>
<feature type="region of interest" description="Disordered" evidence="1">
    <location>
        <begin position="216"/>
        <end position="241"/>
    </location>
</feature>
<evidence type="ECO:0000256" key="1">
    <source>
        <dbReference type="SAM" id="MobiDB-lite"/>
    </source>
</evidence>
<accession>A0A8H9GZV9</accession>